<dbReference type="SMART" id="SM00382">
    <property type="entry name" value="AAA"/>
    <property type="match status" value="2"/>
</dbReference>
<evidence type="ECO:0000259" key="12">
    <source>
        <dbReference type="SMART" id="SM00382"/>
    </source>
</evidence>
<dbReference type="PROSITE" id="PS00674">
    <property type="entry name" value="AAA"/>
    <property type="match status" value="1"/>
</dbReference>
<comment type="catalytic activity">
    <reaction evidence="10">
        <text>ATP + H2O = ADP + phosphate + H(+)</text>
        <dbReference type="Rhea" id="RHEA:13065"/>
        <dbReference type="ChEBI" id="CHEBI:15377"/>
        <dbReference type="ChEBI" id="CHEBI:15378"/>
        <dbReference type="ChEBI" id="CHEBI:30616"/>
        <dbReference type="ChEBI" id="CHEBI:43474"/>
        <dbReference type="ChEBI" id="CHEBI:456216"/>
    </reaction>
    <physiologicalReaction direction="left-to-right" evidence="10">
        <dbReference type="Rhea" id="RHEA:13066"/>
    </physiologicalReaction>
</comment>
<comment type="subcellular location">
    <subcellularLocation>
        <location evidence="1">Membrane</location>
    </subcellularLocation>
</comment>
<evidence type="ECO:0000256" key="3">
    <source>
        <dbReference type="ARBA" id="ARBA00022593"/>
    </source>
</evidence>
<dbReference type="Pfam" id="PF00004">
    <property type="entry name" value="AAA"/>
    <property type="match status" value="2"/>
</dbReference>
<sequence length="1042" mass="113670">MLERRKPLILSSTRALLDSVLSPAKSALEGNDGRATAPDRPSLRLPAGILSFSGDSKVGGELHESSHLVGVSSTVLRKLSLTTGSLVLIKNVDTQVGRLAKVLALDHPGLEAIQRKYSTSESASSSVQYVMRVLPSFEYTANGNLPFDPEVAYTTPLLAFNLGLHVSSLKVLCGDQESLKSMFEVGETATVEGKRTASVNADLVSWTKVPRYASHLRISFIKMPECGMLESLKGNSKIEADDRQNMIDSALNDYFKLDRYLARGDVFYVHIDWSCNSEMCTVCCKNSSNLSNNLIYFKVVALEPLDEPTLRVNRDHTALILGGSVASAIPPASFLGASNECMPLQSDSVKNLGSVLGPAICPSVLSSKFRVSILLHGHAGCGKRTVVRYIAGRFGMHVVEYSCHDLTASSERKAAAALTNAFKTAFRYSPCILLLRSFNMFGSLSASDGSPFDQAAITSELASVIRGFTEPLPEDENMHPTLIDNGCLYLVDPERVSRQRVLLVASADSIESLQPAIRRCFSHEIRMDSLSEEQRFAMLFQALKGVVTTTINDTHKIQWDAFAATHPSAASRLFCWVVGHFSDCALPKILGFRSVSSTRTEPQLQSSVRGSALRAIYRPSIESIMKHLAIQRNNKIFLANISQDFLKDIAGQTSGFMPRDLSALVADASANFIHRILNYSDVDGGRSYIDGHVKGFPFAKDEGTSGTSSPEHLGKEDFSRALERSKKRNASALGTPKVPNVKWEDVGGLEEVKKSILDTVQLPLIHKDLFSSGLRKRSGVLLYGPPGTGKTLLAKAVATECSLNFLSVKGPELINMYIGESEKNVRDIFQKARSARPCVIFFDELDSLAPARGASGDSGGVMDRVVSQMLAEIDGLSDSSQDLFIIGASNRPDLIDSALLRPGRFDKLLYVGVNSDASYRERVLTALTRKFKLHDSVSLLSIAKRCPPNFTGADMYALCADAWFHAAKRKVSQNPQESSVIDEAESITIEVDDFMEERMRSFAREICDSREIVVGVGVDESLKWPSGEGANAGAREDKSLKS</sequence>
<dbReference type="InterPro" id="IPR050168">
    <property type="entry name" value="AAA_ATPase_domain"/>
</dbReference>
<keyword evidence="6" id="KW-0067">ATP-binding</keyword>
<dbReference type="Gene3D" id="1.10.8.60">
    <property type="match status" value="1"/>
</dbReference>
<keyword evidence="4" id="KW-0547">Nucleotide-binding</keyword>
<comment type="caution">
    <text evidence="13">The sequence shown here is derived from an EMBL/GenBank/DDBJ whole genome shotgun (WGS) entry which is preliminary data.</text>
</comment>
<evidence type="ECO:0000256" key="10">
    <source>
        <dbReference type="ARBA" id="ARBA00048778"/>
    </source>
</evidence>
<keyword evidence="7" id="KW-0472">Membrane</keyword>
<dbReference type="Proteomes" id="UP001412067">
    <property type="component" value="Unassembled WGS sequence"/>
</dbReference>
<organism evidence="13 14">
    <name type="scientific">Platanthera guangdongensis</name>
    <dbReference type="NCBI Taxonomy" id="2320717"/>
    <lineage>
        <taxon>Eukaryota</taxon>
        <taxon>Viridiplantae</taxon>
        <taxon>Streptophyta</taxon>
        <taxon>Embryophyta</taxon>
        <taxon>Tracheophyta</taxon>
        <taxon>Spermatophyta</taxon>
        <taxon>Magnoliopsida</taxon>
        <taxon>Liliopsida</taxon>
        <taxon>Asparagales</taxon>
        <taxon>Orchidaceae</taxon>
        <taxon>Orchidoideae</taxon>
        <taxon>Orchideae</taxon>
        <taxon>Orchidinae</taxon>
        <taxon>Platanthera</taxon>
    </lineage>
</organism>
<evidence type="ECO:0000256" key="9">
    <source>
        <dbReference type="ARBA" id="ARBA00034920"/>
    </source>
</evidence>
<dbReference type="PANTHER" id="PTHR23077:SF9">
    <property type="entry name" value="PEROXISOMAL ATPASE PEX6"/>
    <property type="match status" value="1"/>
</dbReference>
<evidence type="ECO:0000256" key="1">
    <source>
        <dbReference type="ARBA" id="ARBA00004370"/>
    </source>
</evidence>
<evidence type="ECO:0000313" key="14">
    <source>
        <dbReference type="Proteomes" id="UP001412067"/>
    </source>
</evidence>
<evidence type="ECO:0000256" key="6">
    <source>
        <dbReference type="ARBA" id="ARBA00022840"/>
    </source>
</evidence>
<dbReference type="InterPro" id="IPR027417">
    <property type="entry name" value="P-loop_NTPase"/>
</dbReference>
<keyword evidence="5" id="KW-0378">Hydrolase</keyword>
<dbReference type="InterPro" id="IPR003959">
    <property type="entry name" value="ATPase_AAA_core"/>
</dbReference>
<dbReference type="Gene3D" id="3.40.50.300">
    <property type="entry name" value="P-loop containing nucleotide triphosphate hydrolases"/>
    <property type="match status" value="2"/>
</dbReference>
<evidence type="ECO:0000256" key="8">
    <source>
        <dbReference type="ARBA" id="ARBA00034811"/>
    </source>
</evidence>
<evidence type="ECO:0000256" key="11">
    <source>
        <dbReference type="SAM" id="MobiDB-lite"/>
    </source>
</evidence>
<dbReference type="PANTHER" id="PTHR23077">
    <property type="entry name" value="AAA-FAMILY ATPASE"/>
    <property type="match status" value="1"/>
</dbReference>
<comment type="similarity">
    <text evidence="2">Belongs to the AAA ATPase family.</text>
</comment>
<dbReference type="CDD" id="cd19527">
    <property type="entry name" value="RecA-like_PEX6_r2"/>
    <property type="match status" value="1"/>
</dbReference>
<evidence type="ECO:0000256" key="5">
    <source>
        <dbReference type="ARBA" id="ARBA00022801"/>
    </source>
</evidence>
<evidence type="ECO:0000256" key="2">
    <source>
        <dbReference type="ARBA" id="ARBA00006914"/>
    </source>
</evidence>
<dbReference type="InterPro" id="IPR003960">
    <property type="entry name" value="ATPase_AAA_CS"/>
</dbReference>
<dbReference type="SUPFAM" id="SSF52540">
    <property type="entry name" value="P-loop containing nucleoside triphosphate hydrolases"/>
    <property type="match status" value="2"/>
</dbReference>
<proteinExistence type="inferred from homology"/>
<dbReference type="InterPro" id="IPR003593">
    <property type="entry name" value="AAA+_ATPase"/>
</dbReference>
<protein>
    <recommendedName>
        <fullName evidence="8">Peroxisomal ATPase PEX6</fullName>
    </recommendedName>
    <alternativeName>
        <fullName evidence="9">Peroxin-6</fullName>
    </alternativeName>
</protein>
<accession>A0ABR2N2Y6</accession>
<keyword evidence="14" id="KW-1185">Reference proteome</keyword>
<dbReference type="EMBL" id="JBBWWR010000001">
    <property type="protein sequence ID" value="KAK8970711.1"/>
    <property type="molecule type" value="Genomic_DNA"/>
</dbReference>
<keyword evidence="3" id="KW-0962">Peroxisome biogenesis</keyword>
<name>A0ABR2N2Y6_9ASPA</name>
<evidence type="ECO:0000256" key="7">
    <source>
        <dbReference type="ARBA" id="ARBA00023136"/>
    </source>
</evidence>
<feature type="domain" description="AAA+ ATPase" evidence="12">
    <location>
        <begin position="776"/>
        <end position="916"/>
    </location>
</feature>
<gene>
    <name evidence="13" type="primary">PEX6</name>
    <name evidence="13" type="ORF">KSP40_PGU012529</name>
</gene>
<feature type="region of interest" description="Disordered" evidence="11">
    <location>
        <begin position="1021"/>
        <end position="1042"/>
    </location>
</feature>
<feature type="domain" description="AAA+ ATPase" evidence="12">
    <location>
        <begin position="369"/>
        <end position="531"/>
    </location>
</feature>
<evidence type="ECO:0000313" key="13">
    <source>
        <dbReference type="EMBL" id="KAK8970711.1"/>
    </source>
</evidence>
<evidence type="ECO:0000256" key="4">
    <source>
        <dbReference type="ARBA" id="ARBA00022741"/>
    </source>
</evidence>
<reference evidence="13 14" key="1">
    <citation type="journal article" date="2022" name="Nat. Plants">
        <title>Genomes of leafy and leafless Platanthera orchids illuminate the evolution of mycoheterotrophy.</title>
        <authorList>
            <person name="Li M.H."/>
            <person name="Liu K.W."/>
            <person name="Li Z."/>
            <person name="Lu H.C."/>
            <person name="Ye Q.L."/>
            <person name="Zhang D."/>
            <person name="Wang J.Y."/>
            <person name="Li Y.F."/>
            <person name="Zhong Z.M."/>
            <person name="Liu X."/>
            <person name="Yu X."/>
            <person name="Liu D.K."/>
            <person name="Tu X.D."/>
            <person name="Liu B."/>
            <person name="Hao Y."/>
            <person name="Liao X.Y."/>
            <person name="Jiang Y.T."/>
            <person name="Sun W.H."/>
            <person name="Chen J."/>
            <person name="Chen Y.Q."/>
            <person name="Ai Y."/>
            <person name="Zhai J.W."/>
            <person name="Wu S.S."/>
            <person name="Zhou Z."/>
            <person name="Hsiao Y.Y."/>
            <person name="Wu W.L."/>
            <person name="Chen Y.Y."/>
            <person name="Lin Y.F."/>
            <person name="Hsu J.L."/>
            <person name="Li C.Y."/>
            <person name="Wang Z.W."/>
            <person name="Zhao X."/>
            <person name="Zhong W.Y."/>
            <person name="Ma X.K."/>
            <person name="Ma L."/>
            <person name="Huang J."/>
            <person name="Chen G.Z."/>
            <person name="Huang M.Z."/>
            <person name="Huang L."/>
            <person name="Peng D.H."/>
            <person name="Luo Y.B."/>
            <person name="Zou S.Q."/>
            <person name="Chen S.P."/>
            <person name="Lan S."/>
            <person name="Tsai W.C."/>
            <person name="Van de Peer Y."/>
            <person name="Liu Z.J."/>
        </authorList>
    </citation>
    <scope>NUCLEOTIDE SEQUENCE [LARGE SCALE GENOMIC DNA]</scope>
    <source>
        <strain evidence="13">Lor288</strain>
    </source>
</reference>
<dbReference type="InterPro" id="IPR047533">
    <property type="entry name" value="RecA-like_PEX6_r2"/>
</dbReference>